<protein>
    <submittedName>
        <fullName evidence="3">PEGA domain-containing protein</fullName>
    </submittedName>
</protein>
<evidence type="ECO:0000256" key="1">
    <source>
        <dbReference type="SAM" id="Phobius"/>
    </source>
</evidence>
<evidence type="ECO:0000313" key="3">
    <source>
        <dbReference type="EMBL" id="RWZ78640.1"/>
    </source>
</evidence>
<feature type="domain" description="PEGA" evidence="2">
    <location>
        <begin position="83"/>
        <end position="143"/>
    </location>
</feature>
<dbReference type="Pfam" id="PF08308">
    <property type="entry name" value="PEGA"/>
    <property type="match status" value="1"/>
</dbReference>
<gene>
    <name evidence="3" type="ORF">EOT05_02720</name>
</gene>
<evidence type="ECO:0000313" key="4">
    <source>
        <dbReference type="Proteomes" id="UP000289257"/>
    </source>
</evidence>
<accession>A0A4Q0AHY5</accession>
<sequence length="514" mass="57156">MSHDAYARPELKMYSLRYACFILRVDMFKRPTKRQLLIRRIIVYSVMVTAIGVIVAGTILFIQGYRLDGDKGRLEQGALVQFDSQPNNADVRIDGTSINANTPSKQTVVAGPHTFVMNKSGYQSWQKTVNVKAGTLEWLDYPLLVPTKLPVESVANYATLYGEKASPDNKWLLVQEKANLPNFQLVDLRSQQVKVSSLTLPASVYTDATTPNVTHTFTMESWDKDGRYVIIKHTYNNKSEYLVLDTQDVTKTVNVSTLLSIALTEVKFSGTSGTLLYGLTDGVLRKLDLSNATISRGLVSSVKDFSIFANTIVTYTGTDPKNAANQVAGIYREGDDAPHVLRTVNNLTTPLTITATQYYSDDYIAISEGLKVTILKGKYPASTDTTNASLKNFADLKALSNVDTMQFSVNGKRLVIQSGLNLVSYEIDYMRETDATIATSETTPRTLQWLNNAYLWAVYDGRLSIREFDGTNVRVIMPMEPGYDATLSQNGKYLYGIAKNANGYQVQRVTMILN</sequence>
<organism evidence="3 4">
    <name type="scientific">Candidatus Microsaccharimonas sossegonensis</name>
    <dbReference type="NCBI Taxonomy" id="2506948"/>
    <lineage>
        <taxon>Bacteria</taxon>
        <taxon>Candidatus Saccharimonadota</taxon>
        <taxon>Candidatus Saccharimonadia</taxon>
        <taxon>Candidatus Saccharimonadales</taxon>
        <taxon>Candidatus Saccharimonadaceae</taxon>
        <taxon>Candidatus Microsaccharimonas</taxon>
    </lineage>
</organism>
<reference evidence="3" key="1">
    <citation type="submission" date="2019-01" db="EMBL/GenBank/DDBJ databases">
        <title>Genomic signatures and co-occurrence patterns of the ultra-small Saccharimodia (Patescibacteria phylum) suggest a symbiotic lifestyle.</title>
        <authorList>
            <person name="Lemos L."/>
            <person name="Medeiros J."/>
            <person name="Andreote F."/>
            <person name="Fernandes G."/>
            <person name="Varani A."/>
            <person name="Oliveira G."/>
            <person name="Pylro V."/>
        </authorList>
    </citation>
    <scope>NUCLEOTIDE SEQUENCE [LARGE SCALE GENOMIC DNA]</scope>
    <source>
        <strain evidence="3">AMD02</strain>
    </source>
</reference>
<feature type="transmembrane region" description="Helical" evidence="1">
    <location>
        <begin position="41"/>
        <end position="62"/>
    </location>
</feature>
<comment type="caution">
    <text evidence="3">The sequence shown here is derived from an EMBL/GenBank/DDBJ whole genome shotgun (WGS) entry which is preliminary data.</text>
</comment>
<dbReference type="EMBL" id="SCKX01000001">
    <property type="protein sequence ID" value="RWZ78640.1"/>
    <property type="molecule type" value="Genomic_DNA"/>
</dbReference>
<keyword evidence="1" id="KW-0472">Membrane</keyword>
<name>A0A4Q0AHY5_9BACT</name>
<proteinExistence type="predicted"/>
<dbReference type="InterPro" id="IPR013229">
    <property type="entry name" value="PEGA"/>
</dbReference>
<keyword evidence="1" id="KW-0812">Transmembrane</keyword>
<dbReference type="SUPFAM" id="SSF82171">
    <property type="entry name" value="DPP6 N-terminal domain-like"/>
    <property type="match status" value="1"/>
</dbReference>
<keyword evidence="4" id="KW-1185">Reference proteome</keyword>
<keyword evidence="1" id="KW-1133">Transmembrane helix</keyword>
<evidence type="ECO:0000259" key="2">
    <source>
        <dbReference type="Pfam" id="PF08308"/>
    </source>
</evidence>
<dbReference type="Proteomes" id="UP000289257">
    <property type="component" value="Unassembled WGS sequence"/>
</dbReference>
<dbReference type="AlphaFoldDB" id="A0A4Q0AHY5"/>